<keyword evidence="2" id="KW-1185">Reference proteome</keyword>
<evidence type="ECO:0000313" key="2">
    <source>
        <dbReference type="Proteomes" id="UP001360560"/>
    </source>
</evidence>
<evidence type="ECO:0008006" key="3">
    <source>
        <dbReference type="Google" id="ProtNLM"/>
    </source>
</evidence>
<organism evidence="1 2">
    <name type="scientific">Saccharomycopsis crataegensis</name>
    <dbReference type="NCBI Taxonomy" id="43959"/>
    <lineage>
        <taxon>Eukaryota</taxon>
        <taxon>Fungi</taxon>
        <taxon>Dikarya</taxon>
        <taxon>Ascomycota</taxon>
        <taxon>Saccharomycotina</taxon>
        <taxon>Saccharomycetes</taxon>
        <taxon>Saccharomycopsidaceae</taxon>
        <taxon>Saccharomycopsis</taxon>
    </lineage>
</organism>
<sequence>MTGCSPTRAWRRGFSTFSRPANLISSQRHQSQWQRQEKQIQFIRRISGNSSSMIQGVQNPSVADDNRPKLLENATCSINRPTVDDYFRQLTALIETSLESSSVDISKSEFFKYSQVLVTPKLHEDDYPYREFVDQRHLYKSFIPIENQKNSQHYQYLQHQWNLSLKLSKFFTSLTTKHSFLFDSDKSLIDCYTEYLKSLKFAPSKSTSNSIEAPTRDIDEYITGLIGFLSLQTNRSDTIKVLMISELKHAATRANNNDVTLFRTMMVNLIGSGTIDHKSLVAYIKLISADFKNHDEISEMKNREDFHEHLVDSVTEHNEMYQKFSSSNNKDRSKILAIAALLDKLHSLEPPIRSVELKGFMKNLVVHVTIDQKKLLLGTSMCLNDDFAGNSNMTKDFPILKQTISILIDSLAIVNPLFDELQIDAIMKLLIKYQPHHYKLSTYQAIKIYEKVMACDDENFPIIGNRMLVFLDHCINNGNDAISDDRGFYDLYRANDLTASDLEQQYRRMDIDTFIRLSKLLIMKNIKSNNPAGVYLIHSTLTKYNPNWILEDLGMFCSLILIFRKNRNFENIGKQLMYQVLDHENRDWFLKNEKLLSTLIDMASKSKDFAAMKILMTKISNPPMRSVLSSLVKFYLGVNDAASVSKVLGRINDSRIEFSASEFNELVRALLKTGDSTHGSINLKEHKVYQLISSQKPSRAIYAYISYLNWMVDKSYLSKSNGSLRLNLPIAVEFIENLYQCYYSGAIRFEDKKQLDFLSMLYLKYVVKEYGVEMAAKVYRGSVLGFDGDINDLDEVPFFYKTELDHRSSNNKKGTIVGNYMNNLTNSQQLARSGGGGGGIDQDFGYNFMVVPFGMEVSETKDLKLYIPTRIKVIALKMIADRARAMEDRMMSKWCIHELVECGSSGLEILIDFSKKYRKELRRIGIEVPTATIVNEEKSISKRANTKRIQPGIDELKQFWKAQGDEFYKYNLGKIGSIMDKSKS</sequence>
<proteinExistence type="predicted"/>
<reference evidence="1 2" key="1">
    <citation type="journal article" date="2023" name="Elife">
        <title>Identification of key yeast species and microbe-microbe interactions impacting larval growth of Drosophila in the wild.</title>
        <authorList>
            <person name="Mure A."/>
            <person name="Sugiura Y."/>
            <person name="Maeda R."/>
            <person name="Honda K."/>
            <person name="Sakurai N."/>
            <person name="Takahashi Y."/>
            <person name="Watada M."/>
            <person name="Katoh T."/>
            <person name="Gotoh A."/>
            <person name="Gotoh Y."/>
            <person name="Taniguchi I."/>
            <person name="Nakamura K."/>
            <person name="Hayashi T."/>
            <person name="Katayama T."/>
            <person name="Uemura T."/>
            <person name="Hattori Y."/>
        </authorList>
    </citation>
    <scope>NUCLEOTIDE SEQUENCE [LARGE SCALE GENOMIC DNA]</scope>
    <source>
        <strain evidence="1 2">SC-9</strain>
    </source>
</reference>
<dbReference type="RefSeq" id="XP_064853642.1">
    <property type="nucleotide sequence ID" value="XM_064997570.1"/>
</dbReference>
<dbReference type="AlphaFoldDB" id="A0AAV5QPZ8"/>
<accession>A0AAV5QPZ8</accession>
<dbReference type="Proteomes" id="UP001360560">
    <property type="component" value="Unassembled WGS sequence"/>
</dbReference>
<comment type="caution">
    <text evidence="1">The sequence shown here is derived from an EMBL/GenBank/DDBJ whole genome shotgun (WGS) entry which is preliminary data.</text>
</comment>
<dbReference type="EMBL" id="BTFZ01000011">
    <property type="protein sequence ID" value="GMM36646.1"/>
    <property type="molecule type" value="Genomic_DNA"/>
</dbReference>
<protein>
    <recommendedName>
        <fullName evidence="3">Mitochondrial group I intron splicing factor CCM1</fullName>
    </recommendedName>
</protein>
<evidence type="ECO:0000313" key="1">
    <source>
        <dbReference type="EMBL" id="GMM36646.1"/>
    </source>
</evidence>
<gene>
    <name evidence="1" type="ORF">DASC09_039710</name>
</gene>
<name>A0AAV5QPZ8_9ASCO</name>
<dbReference type="GeneID" id="90074621"/>